<dbReference type="AlphaFoldDB" id="A0A9X1Y4Y1"/>
<feature type="region of interest" description="Disordered" evidence="1">
    <location>
        <begin position="260"/>
        <end position="317"/>
    </location>
</feature>
<feature type="compositionally biased region" description="Low complexity" evidence="1">
    <location>
        <begin position="260"/>
        <end position="269"/>
    </location>
</feature>
<dbReference type="SUPFAM" id="SSF52540">
    <property type="entry name" value="P-loop containing nucleoside triphosphate hydrolases"/>
    <property type="match status" value="1"/>
</dbReference>
<feature type="compositionally biased region" description="Basic residues" evidence="1">
    <location>
        <begin position="299"/>
        <end position="317"/>
    </location>
</feature>
<evidence type="ECO:0000313" key="3">
    <source>
        <dbReference type="Proteomes" id="UP001139516"/>
    </source>
</evidence>
<evidence type="ECO:0000256" key="1">
    <source>
        <dbReference type="SAM" id="MobiDB-lite"/>
    </source>
</evidence>
<comment type="caution">
    <text evidence="2">The sequence shown here is derived from an EMBL/GenBank/DDBJ whole genome shotgun (WGS) entry which is preliminary data.</text>
</comment>
<reference evidence="2" key="1">
    <citation type="submission" date="2022-04" db="EMBL/GenBank/DDBJ databases">
        <title>Roseomonas acroporae sp. nov., isolated from coral Acropora digitifera.</title>
        <authorList>
            <person name="Sun H."/>
        </authorList>
    </citation>
    <scope>NUCLEOTIDE SEQUENCE</scope>
    <source>
        <strain evidence="2">NAR14</strain>
    </source>
</reference>
<proteinExistence type="predicted"/>
<protein>
    <recommendedName>
        <fullName evidence="4">Protein ImuA</fullName>
    </recommendedName>
</protein>
<dbReference type="InterPro" id="IPR027417">
    <property type="entry name" value="P-loop_NTPase"/>
</dbReference>
<dbReference type="Gene3D" id="3.40.50.300">
    <property type="entry name" value="P-loop containing nucleotide triphosphate hydrolases"/>
    <property type="match status" value="1"/>
</dbReference>
<keyword evidence="3" id="KW-1185">Reference proteome</keyword>
<organism evidence="2 3">
    <name type="scientific">Roseomonas acroporae</name>
    <dbReference type="NCBI Taxonomy" id="2937791"/>
    <lineage>
        <taxon>Bacteria</taxon>
        <taxon>Pseudomonadati</taxon>
        <taxon>Pseudomonadota</taxon>
        <taxon>Alphaproteobacteria</taxon>
        <taxon>Acetobacterales</taxon>
        <taxon>Roseomonadaceae</taxon>
        <taxon>Roseomonas</taxon>
    </lineage>
</organism>
<evidence type="ECO:0000313" key="2">
    <source>
        <dbReference type="EMBL" id="MCK8783368.1"/>
    </source>
</evidence>
<dbReference type="RefSeq" id="WP_248665493.1">
    <property type="nucleotide sequence ID" value="NZ_JALPRX010000009.1"/>
</dbReference>
<sequence>MPPSPPTMPDPMDRPALLAALRGRIARLERAGAENALARRGATVPLCPAIDRALPGGGLARAALHAVSAADPGAATGFCALLLARAAAAAGAARGGSVLWIADEPDAWPPGLLRFGLSPADLVLVRAPRAADGLWAMEEALRCPAVAGALLVARGVDPAASRRLQQAAEAGGALGLLLQPRGGRAAEVAEASGNALTAWRVEPRAGTGGGHALGDPRWHLSLRRCRGGRPGEWTVVWRAAQERLEAEGEAEAEVDDGFQAAPDALFDPGDPGDPGAHGDGFPADGFAGEDEAAGDAAARRRAAPARLHAGGRRGRPA</sequence>
<gene>
    <name evidence="2" type="ORF">M0638_03090</name>
</gene>
<accession>A0A9X1Y4Y1</accession>
<dbReference type="Proteomes" id="UP001139516">
    <property type="component" value="Unassembled WGS sequence"/>
</dbReference>
<evidence type="ECO:0008006" key="4">
    <source>
        <dbReference type="Google" id="ProtNLM"/>
    </source>
</evidence>
<name>A0A9X1Y4Y1_9PROT</name>
<dbReference type="EMBL" id="JALPRX010000009">
    <property type="protein sequence ID" value="MCK8783368.1"/>
    <property type="molecule type" value="Genomic_DNA"/>
</dbReference>